<dbReference type="Proteomes" id="UP001148838">
    <property type="component" value="Unassembled WGS sequence"/>
</dbReference>
<dbReference type="InterPro" id="IPR036397">
    <property type="entry name" value="RNaseH_sf"/>
</dbReference>
<organism evidence="2 3">
    <name type="scientific">Periplaneta americana</name>
    <name type="common">American cockroach</name>
    <name type="synonym">Blatta americana</name>
    <dbReference type="NCBI Taxonomy" id="6978"/>
    <lineage>
        <taxon>Eukaryota</taxon>
        <taxon>Metazoa</taxon>
        <taxon>Ecdysozoa</taxon>
        <taxon>Arthropoda</taxon>
        <taxon>Hexapoda</taxon>
        <taxon>Insecta</taxon>
        <taxon>Pterygota</taxon>
        <taxon>Neoptera</taxon>
        <taxon>Polyneoptera</taxon>
        <taxon>Dictyoptera</taxon>
        <taxon>Blattodea</taxon>
        <taxon>Blattoidea</taxon>
        <taxon>Blattidae</taxon>
        <taxon>Blattinae</taxon>
        <taxon>Periplaneta</taxon>
    </lineage>
</organism>
<feature type="compositionally biased region" description="Basic and acidic residues" evidence="1">
    <location>
        <begin position="28"/>
        <end position="40"/>
    </location>
</feature>
<dbReference type="Gene3D" id="3.30.420.10">
    <property type="entry name" value="Ribonuclease H-like superfamily/Ribonuclease H"/>
    <property type="match status" value="1"/>
</dbReference>
<reference evidence="2 3" key="1">
    <citation type="journal article" date="2022" name="Allergy">
        <title>Genome assembly and annotation of Periplaneta americana reveal a comprehensive cockroach allergen profile.</title>
        <authorList>
            <person name="Wang L."/>
            <person name="Xiong Q."/>
            <person name="Saelim N."/>
            <person name="Wang L."/>
            <person name="Nong W."/>
            <person name="Wan A.T."/>
            <person name="Shi M."/>
            <person name="Liu X."/>
            <person name="Cao Q."/>
            <person name="Hui J.H.L."/>
            <person name="Sookrung N."/>
            <person name="Leung T.F."/>
            <person name="Tungtrongchitr A."/>
            <person name="Tsui S.K.W."/>
        </authorList>
    </citation>
    <scope>NUCLEOTIDE SEQUENCE [LARGE SCALE GENOMIC DNA]</scope>
    <source>
        <strain evidence="2">PWHHKU_190912</strain>
    </source>
</reference>
<evidence type="ECO:0000313" key="2">
    <source>
        <dbReference type="EMBL" id="KAJ4442252.1"/>
    </source>
</evidence>
<evidence type="ECO:0000256" key="1">
    <source>
        <dbReference type="SAM" id="MobiDB-lite"/>
    </source>
</evidence>
<protein>
    <recommendedName>
        <fullName evidence="4">Histone-lysine N-methyltransferase SETMAR</fullName>
    </recommendedName>
</protein>
<evidence type="ECO:0008006" key="4">
    <source>
        <dbReference type="Google" id="ProtNLM"/>
    </source>
</evidence>
<evidence type="ECO:0000313" key="3">
    <source>
        <dbReference type="Proteomes" id="UP001148838"/>
    </source>
</evidence>
<dbReference type="PANTHER" id="PTHR46060">
    <property type="entry name" value="MARINER MOS1 TRANSPOSASE-LIKE PROTEIN"/>
    <property type="match status" value="1"/>
</dbReference>
<proteinExistence type="predicted"/>
<sequence length="137" mass="16766">MREGKRRDEKKRKLQDEERKLHYGGRKRRDEGKKRRYGEEKRPEIHRQLVKVYCAKRRCRWEVLDHPPYSRDLDLSDFHRFGPLKKHLSGKRFNTDTAVQQVVITWLQVLDAHFFYAGNDALVHRWNKCLDKYTWSK</sequence>
<name>A0ABQ8T8S7_PERAM</name>
<dbReference type="PANTHER" id="PTHR46060:SF1">
    <property type="entry name" value="MARINER MOS1 TRANSPOSASE-LIKE PROTEIN"/>
    <property type="match status" value="1"/>
</dbReference>
<comment type="caution">
    <text evidence="2">The sequence shown here is derived from an EMBL/GenBank/DDBJ whole genome shotgun (WGS) entry which is preliminary data.</text>
</comment>
<keyword evidence="3" id="KW-1185">Reference proteome</keyword>
<dbReference type="EMBL" id="JAJSOF020000015">
    <property type="protein sequence ID" value="KAJ4442252.1"/>
    <property type="molecule type" value="Genomic_DNA"/>
</dbReference>
<feature type="region of interest" description="Disordered" evidence="1">
    <location>
        <begin position="1"/>
        <end position="40"/>
    </location>
</feature>
<dbReference type="InterPro" id="IPR052709">
    <property type="entry name" value="Transposase-MT_Hybrid"/>
</dbReference>
<gene>
    <name evidence="2" type="ORF">ANN_12118</name>
</gene>
<accession>A0ABQ8T8S7</accession>